<gene>
    <name evidence="1" type="ORF">LY89DRAFT_776649</name>
</gene>
<organism evidence="1 2">
    <name type="scientific">Mollisia scopiformis</name>
    <name type="common">Conifer needle endophyte fungus</name>
    <name type="synonym">Phialocephala scopiformis</name>
    <dbReference type="NCBI Taxonomy" id="149040"/>
    <lineage>
        <taxon>Eukaryota</taxon>
        <taxon>Fungi</taxon>
        <taxon>Dikarya</taxon>
        <taxon>Ascomycota</taxon>
        <taxon>Pezizomycotina</taxon>
        <taxon>Leotiomycetes</taxon>
        <taxon>Helotiales</taxon>
        <taxon>Mollisiaceae</taxon>
        <taxon>Mollisia</taxon>
    </lineage>
</organism>
<dbReference type="EMBL" id="KQ947404">
    <property type="protein sequence ID" value="KUJ24557.1"/>
    <property type="molecule type" value="Genomic_DNA"/>
</dbReference>
<proteinExistence type="predicted"/>
<dbReference type="Proteomes" id="UP000070700">
    <property type="component" value="Unassembled WGS sequence"/>
</dbReference>
<dbReference type="InParanoid" id="A0A194XXK6"/>
<dbReference type="RefSeq" id="XP_018078912.1">
    <property type="nucleotide sequence ID" value="XM_018222060.1"/>
</dbReference>
<accession>A0A194XXK6</accession>
<dbReference type="AlphaFoldDB" id="A0A194XXK6"/>
<keyword evidence="2" id="KW-1185">Reference proteome</keyword>
<protein>
    <submittedName>
        <fullName evidence="1">Uncharacterized protein</fullName>
    </submittedName>
</protein>
<dbReference type="KEGG" id="psco:LY89DRAFT_776649"/>
<reference evidence="1 2" key="1">
    <citation type="submission" date="2015-10" db="EMBL/GenBank/DDBJ databases">
        <title>Full genome of DAOMC 229536 Phialocephala scopiformis, a fungal endophyte of spruce producing the potent anti-insectan compound rugulosin.</title>
        <authorList>
            <consortium name="DOE Joint Genome Institute"/>
            <person name="Walker A.K."/>
            <person name="Frasz S.L."/>
            <person name="Seifert K.A."/>
            <person name="Miller J.D."/>
            <person name="Mondo S.J."/>
            <person name="Labutti K."/>
            <person name="Lipzen A."/>
            <person name="Dockter R."/>
            <person name="Kennedy M."/>
            <person name="Grigoriev I.V."/>
            <person name="Spatafora J.W."/>
        </authorList>
    </citation>
    <scope>NUCLEOTIDE SEQUENCE [LARGE SCALE GENOMIC DNA]</scope>
    <source>
        <strain evidence="1 2">CBS 120377</strain>
    </source>
</reference>
<name>A0A194XXK6_MOLSC</name>
<evidence type="ECO:0000313" key="1">
    <source>
        <dbReference type="EMBL" id="KUJ24557.1"/>
    </source>
</evidence>
<evidence type="ECO:0000313" key="2">
    <source>
        <dbReference type="Proteomes" id="UP000070700"/>
    </source>
</evidence>
<dbReference type="GeneID" id="28831786"/>
<sequence length="202" mass="22738">MMLSEELRSEVPVSPYEFCEAAFELRNALLFRESLIWIVGPHSNPNFEQFKARGYDDKLESIARCAYGKLAVKVNNALSTVLMAALREINTPVYTASNQLVGVIADLMAEVTADDPSNSKVRLKLPEFLRQIFRNSPLIANLTKDRCGGLLDSKLVIDKGTYQVGVDDARRGRGGLEDCNDRFFCAEIDDEDLPWDINETEW</sequence>